<protein>
    <submittedName>
        <fullName evidence="1">Uncharacterized protein</fullName>
    </submittedName>
</protein>
<proteinExistence type="predicted"/>
<dbReference type="EMBL" id="RCHU02000006">
    <property type="protein sequence ID" value="KAL3585673.1"/>
    <property type="molecule type" value="Genomic_DNA"/>
</dbReference>
<accession>A0ACC4C300</accession>
<evidence type="ECO:0000313" key="2">
    <source>
        <dbReference type="Proteomes" id="UP000309997"/>
    </source>
</evidence>
<sequence>MNAAVQWPAVMNNVKCERSCDWKKRAFTNSPCSKSFEEEKRKSLGQEGNVAVSINWAWFHHAAQLLVKFTFISERKT</sequence>
<reference evidence="1 2" key="1">
    <citation type="journal article" date="2024" name="Plant Biotechnol. J.">
        <title>Genome and CRISPR/Cas9 system of a widespread forest tree (Populus alba) in the world.</title>
        <authorList>
            <person name="Liu Y.J."/>
            <person name="Jiang P.F."/>
            <person name="Han X.M."/>
            <person name="Li X.Y."/>
            <person name="Wang H.M."/>
            <person name="Wang Y.J."/>
            <person name="Wang X.X."/>
            <person name="Zeng Q.Y."/>
        </authorList>
    </citation>
    <scope>NUCLEOTIDE SEQUENCE [LARGE SCALE GENOMIC DNA]</scope>
    <source>
        <strain evidence="2">cv. PAL-ZL1</strain>
    </source>
</reference>
<keyword evidence="2" id="KW-1185">Reference proteome</keyword>
<comment type="caution">
    <text evidence="1">The sequence shown here is derived from an EMBL/GenBank/DDBJ whole genome shotgun (WGS) entry which is preliminary data.</text>
</comment>
<organism evidence="1 2">
    <name type="scientific">Populus alba</name>
    <name type="common">White poplar</name>
    <dbReference type="NCBI Taxonomy" id="43335"/>
    <lineage>
        <taxon>Eukaryota</taxon>
        <taxon>Viridiplantae</taxon>
        <taxon>Streptophyta</taxon>
        <taxon>Embryophyta</taxon>
        <taxon>Tracheophyta</taxon>
        <taxon>Spermatophyta</taxon>
        <taxon>Magnoliopsida</taxon>
        <taxon>eudicotyledons</taxon>
        <taxon>Gunneridae</taxon>
        <taxon>Pentapetalae</taxon>
        <taxon>rosids</taxon>
        <taxon>fabids</taxon>
        <taxon>Malpighiales</taxon>
        <taxon>Salicaceae</taxon>
        <taxon>Saliceae</taxon>
        <taxon>Populus</taxon>
    </lineage>
</organism>
<name>A0ACC4C300_POPAL</name>
<dbReference type="Proteomes" id="UP000309997">
    <property type="component" value="Unassembled WGS sequence"/>
</dbReference>
<gene>
    <name evidence="1" type="ORF">D5086_012540</name>
</gene>
<evidence type="ECO:0000313" key="1">
    <source>
        <dbReference type="EMBL" id="KAL3585673.1"/>
    </source>
</evidence>